<feature type="transmembrane region" description="Helical" evidence="6">
    <location>
        <begin position="220"/>
        <end position="238"/>
    </location>
</feature>
<evidence type="ECO:0000313" key="9">
    <source>
        <dbReference type="EMBL" id="MDY5147061.1"/>
    </source>
</evidence>
<dbReference type="PIRSF" id="PIRSF006648">
    <property type="entry name" value="DrrB"/>
    <property type="match status" value="1"/>
</dbReference>
<feature type="transmembrane region" description="Helical" evidence="6">
    <location>
        <begin position="52"/>
        <end position="74"/>
    </location>
</feature>
<name>A0AAW9HPE3_9ACTO</name>
<feature type="transmembrane region" description="Helical" evidence="6">
    <location>
        <begin position="95"/>
        <end position="122"/>
    </location>
</feature>
<comment type="subcellular location">
    <subcellularLocation>
        <location evidence="1">Membrane</location>
        <topology evidence="1">Multi-pass membrane protein</topology>
    </subcellularLocation>
</comment>
<dbReference type="GeneID" id="92813311"/>
<evidence type="ECO:0000256" key="5">
    <source>
        <dbReference type="ARBA" id="ARBA00023251"/>
    </source>
</evidence>
<dbReference type="EMBL" id="JAWNFV010000029">
    <property type="protein sequence ID" value="MDY5141489.1"/>
    <property type="molecule type" value="Genomic_DNA"/>
</dbReference>
<evidence type="ECO:0000259" key="7">
    <source>
        <dbReference type="Pfam" id="PF01061"/>
    </source>
</evidence>
<feature type="transmembrane region" description="Helical" evidence="6">
    <location>
        <begin position="21"/>
        <end position="40"/>
    </location>
</feature>
<dbReference type="InterPro" id="IPR051784">
    <property type="entry name" value="Nod_factor_ABC_transporter"/>
</dbReference>
<evidence type="ECO:0000313" key="11">
    <source>
        <dbReference type="Proteomes" id="UP001288320"/>
    </source>
</evidence>
<dbReference type="RefSeq" id="WP_087070118.1">
    <property type="nucleotide sequence ID" value="NZ_CAUPFC010000012.1"/>
</dbReference>
<organism evidence="8 11">
    <name type="scientific">Actinotignum timonense</name>
    <dbReference type="NCBI Taxonomy" id="1870995"/>
    <lineage>
        <taxon>Bacteria</taxon>
        <taxon>Bacillati</taxon>
        <taxon>Actinomycetota</taxon>
        <taxon>Actinomycetes</taxon>
        <taxon>Actinomycetales</taxon>
        <taxon>Actinomycetaceae</taxon>
        <taxon>Actinotignum</taxon>
    </lineage>
</organism>
<dbReference type="Pfam" id="PF01061">
    <property type="entry name" value="ABC2_membrane"/>
    <property type="match status" value="1"/>
</dbReference>
<comment type="caution">
    <text evidence="8">The sequence shown here is derived from an EMBL/GenBank/DDBJ whole genome shotgun (WGS) entry which is preliminary data.</text>
</comment>
<evidence type="ECO:0000313" key="8">
    <source>
        <dbReference type="EMBL" id="MDY5141489.1"/>
    </source>
</evidence>
<keyword evidence="10" id="KW-1185">Reference proteome</keyword>
<dbReference type="PANTHER" id="PTHR43229:SF2">
    <property type="entry name" value="NODULATION PROTEIN J"/>
    <property type="match status" value="1"/>
</dbReference>
<dbReference type="GO" id="GO:0140359">
    <property type="term" value="F:ABC-type transporter activity"/>
    <property type="evidence" value="ECO:0007669"/>
    <property type="project" value="InterPro"/>
</dbReference>
<keyword evidence="4 6" id="KW-0472">Membrane</keyword>
<evidence type="ECO:0000256" key="4">
    <source>
        <dbReference type="ARBA" id="ARBA00023136"/>
    </source>
</evidence>
<dbReference type="GO" id="GO:0046677">
    <property type="term" value="P:response to antibiotic"/>
    <property type="evidence" value="ECO:0007669"/>
    <property type="project" value="UniProtKB-KW"/>
</dbReference>
<dbReference type="Proteomes" id="UP001288320">
    <property type="component" value="Unassembled WGS sequence"/>
</dbReference>
<evidence type="ECO:0000313" key="10">
    <source>
        <dbReference type="Proteomes" id="UP001284901"/>
    </source>
</evidence>
<dbReference type="InterPro" id="IPR013525">
    <property type="entry name" value="ABC2_TM"/>
</dbReference>
<evidence type="ECO:0000256" key="1">
    <source>
        <dbReference type="ARBA" id="ARBA00004141"/>
    </source>
</evidence>
<evidence type="ECO:0000256" key="6">
    <source>
        <dbReference type="SAM" id="Phobius"/>
    </source>
</evidence>
<proteinExistence type="predicted"/>
<dbReference type="InterPro" id="IPR000412">
    <property type="entry name" value="ABC_2_transport"/>
</dbReference>
<keyword evidence="2 6" id="KW-0812">Transmembrane</keyword>
<accession>A0AAW9HPE3</accession>
<reference evidence="8 10" key="1">
    <citation type="submission" date="2023-10" db="EMBL/GenBank/DDBJ databases">
        <title>Whole Genome based description of the genera Actinobaculum and Actinotignum reveals a complex phylogenetic relationship within the species included in the genus Actinotignum.</title>
        <authorList>
            <person name="Jensen C.S."/>
            <person name="Dargis R."/>
            <person name="Kemp M."/>
            <person name="Christensen J.J."/>
        </authorList>
    </citation>
    <scope>NUCLEOTIDE SEQUENCE</scope>
    <source>
        <strain evidence="9 10">SLA_B089</strain>
        <strain evidence="8">SLA_B245</strain>
    </source>
</reference>
<feature type="transmembrane region" description="Helical" evidence="6">
    <location>
        <begin position="170"/>
        <end position="187"/>
    </location>
</feature>
<keyword evidence="3 6" id="KW-1133">Transmembrane helix</keyword>
<dbReference type="Proteomes" id="UP001284901">
    <property type="component" value="Unassembled WGS sequence"/>
</dbReference>
<dbReference type="GO" id="GO:0043190">
    <property type="term" value="C:ATP-binding cassette (ABC) transporter complex"/>
    <property type="evidence" value="ECO:0007669"/>
    <property type="project" value="InterPro"/>
</dbReference>
<dbReference type="PANTHER" id="PTHR43229">
    <property type="entry name" value="NODULATION PROTEIN J"/>
    <property type="match status" value="1"/>
</dbReference>
<protein>
    <submittedName>
        <fullName evidence="8">ABC transporter permease</fullName>
    </submittedName>
</protein>
<dbReference type="AlphaFoldDB" id="A0AAW9HPE3"/>
<evidence type="ECO:0000256" key="3">
    <source>
        <dbReference type="ARBA" id="ARBA00022989"/>
    </source>
</evidence>
<keyword evidence="5" id="KW-0046">Antibiotic resistance</keyword>
<sequence>MKKSLILTKYHIASLWNWRGVYLGRIVEPLAYFVFLVVGISGMLGNAQSGSYLSYAFTGIVCLLTFRAFGYASSDVANDRKWGVYAIFMMQGGKVWTYLASIFAVISLVFLVQVAAVTLAYLGLSFAGGTSVNATALLSGTFIALLVVWGWVSLGAAVGALVNSYAARDMLATFTTLPVVLSAPLFYELSSAPTYLQVIARCNPLTYHVQWMRAPAAADVVYALLWVGTTTALARYALSRADRLSSER</sequence>
<evidence type="ECO:0000256" key="2">
    <source>
        <dbReference type="ARBA" id="ARBA00022692"/>
    </source>
</evidence>
<feature type="domain" description="ABC-2 type transporter transmembrane" evidence="7">
    <location>
        <begin position="6"/>
        <end position="214"/>
    </location>
</feature>
<feature type="transmembrane region" description="Helical" evidence="6">
    <location>
        <begin position="142"/>
        <end position="163"/>
    </location>
</feature>
<dbReference type="EMBL" id="JAWNFY010000028">
    <property type="protein sequence ID" value="MDY5147061.1"/>
    <property type="molecule type" value="Genomic_DNA"/>
</dbReference>
<gene>
    <name evidence="8" type="ORF">R6G74_09240</name>
    <name evidence="9" type="ORF">R6P33_08535</name>
</gene>